<keyword evidence="10" id="KW-0443">Lipid metabolism</keyword>
<dbReference type="PANTHER" id="PTHR14269:SF61">
    <property type="entry name" value="CDP-DIACYLGLYCEROL--SERINE O-PHOSPHATIDYLTRANSFERASE"/>
    <property type="match status" value="1"/>
</dbReference>
<feature type="compositionally biased region" description="Basic and acidic residues" evidence="16">
    <location>
        <begin position="10"/>
        <end position="20"/>
    </location>
</feature>
<dbReference type="Proteomes" id="UP000223606">
    <property type="component" value="Chromosome 1"/>
</dbReference>
<evidence type="ECO:0000256" key="6">
    <source>
        <dbReference type="ARBA" id="ARBA00022516"/>
    </source>
</evidence>
<comment type="subcellular location">
    <subcellularLocation>
        <location evidence="2">Endomembrane system</location>
        <topology evidence="2">Multi-pass membrane protein</topology>
    </subcellularLocation>
</comment>
<feature type="region of interest" description="Disordered" evidence="16">
    <location>
        <begin position="1"/>
        <end position="21"/>
    </location>
</feature>
<dbReference type="PROSITE" id="PS00379">
    <property type="entry name" value="CDP_ALCOHOL_P_TRANSF"/>
    <property type="match status" value="1"/>
</dbReference>
<dbReference type="GO" id="GO:0016020">
    <property type="term" value="C:membrane"/>
    <property type="evidence" value="ECO:0007669"/>
    <property type="project" value="InterPro"/>
</dbReference>
<dbReference type="EMBL" id="LT960614">
    <property type="protein sequence ID" value="SON55917.1"/>
    <property type="molecule type" value="Genomic_DNA"/>
</dbReference>
<keyword evidence="11 17" id="KW-0472">Membrane</keyword>
<keyword evidence="9 17" id="KW-1133">Transmembrane helix</keyword>
<keyword evidence="6" id="KW-0444">Lipid biosynthesis</keyword>
<evidence type="ECO:0000256" key="7">
    <source>
        <dbReference type="ARBA" id="ARBA00022679"/>
    </source>
</evidence>
<dbReference type="Pfam" id="PF01066">
    <property type="entry name" value="CDP-OH_P_transf"/>
    <property type="match status" value="1"/>
</dbReference>
<evidence type="ECO:0000256" key="11">
    <source>
        <dbReference type="ARBA" id="ARBA00023136"/>
    </source>
</evidence>
<evidence type="ECO:0000256" key="16">
    <source>
        <dbReference type="SAM" id="MobiDB-lite"/>
    </source>
</evidence>
<dbReference type="OrthoDB" id="9777147at2"/>
<feature type="transmembrane region" description="Helical" evidence="17">
    <location>
        <begin position="29"/>
        <end position="51"/>
    </location>
</feature>
<evidence type="ECO:0000256" key="14">
    <source>
        <dbReference type="ARBA" id="ARBA00032361"/>
    </source>
</evidence>
<evidence type="ECO:0000256" key="15">
    <source>
        <dbReference type="RuleBase" id="RU003750"/>
    </source>
</evidence>
<dbReference type="GO" id="GO:0012505">
    <property type="term" value="C:endomembrane system"/>
    <property type="evidence" value="ECO:0007669"/>
    <property type="project" value="UniProtKB-SubCell"/>
</dbReference>
<accession>A0A2C9D6I0</accession>
<organism evidence="19 20">
    <name type="scientific">Hartmannibacter diazotrophicus</name>
    <dbReference type="NCBI Taxonomy" id="1482074"/>
    <lineage>
        <taxon>Bacteria</taxon>
        <taxon>Pseudomonadati</taxon>
        <taxon>Pseudomonadota</taxon>
        <taxon>Alphaproteobacteria</taxon>
        <taxon>Hyphomicrobiales</taxon>
        <taxon>Pleomorphomonadaceae</taxon>
        <taxon>Hartmannibacter</taxon>
    </lineage>
</organism>
<keyword evidence="13" id="KW-1208">Phospholipid metabolism</keyword>
<dbReference type="InterPro" id="IPR043130">
    <property type="entry name" value="CDP-OH_PTrfase_TM_dom"/>
</dbReference>
<protein>
    <recommendedName>
        <fullName evidence="5">CDP-diacylglycerol--serine O-phosphatidyltransferase</fullName>
        <ecNumber evidence="4">2.7.8.8</ecNumber>
    </recommendedName>
    <alternativeName>
        <fullName evidence="14">Phosphatidylserine synthase</fullName>
    </alternativeName>
</protein>
<evidence type="ECO:0000256" key="17">
    <source>
        <dbReference type="SAM" id="Phobius"/>
    </source>
</evidence>
<evidence type="ECO:0000256" key="3">
    <source>
        <dbReference type="ARBA" id="ARBA00010441"/>
    </source>
</evidence>
<name>A0A2C9D6I0_9HYPH</name>
<feature type="transmembrane region" description="Helical" evidence="17">
    <location>
        <begin position="222"/>
        <end position="238"/>
    </location>
</feature>
<feature type="domain" description="CDP-alcohol phosphatidyltransferase C-terminal" evidence="18">
    <location>
        <begin position="222"/>
        <end position="257"/>
    </location>
</feature>
<dbReference type="InterPro" id="IPR012616">
    <property type="entry name" value="CDP-OH_P_trans_C"/>
</dbReference>
<evidence type="ECO:0000313" key="20">
    <source>
        <dbReference type="Proteomes" id="UP000223606"/>
    </source>
</evidence>
<dbReference type="InterPro" id="IPR000462">
    <property type="entry name" value="CDP-OH_P_trans"/>
</dbReference>
<comment type="catalytic activity">
    <reaction evidence="1">
        <text>a CDP-1,2-diacyl-sn-glycerol + L-serine = a 1,2-diacyl-sn-glycero-3-phospho-L-serine + CMP + H(+)</text>
        <dbReference type="Rhea" id="RHEA:16913"/>
        <dbReference type="ChEBI" id="CHEBI:15378"/>
        <dbReference type="ChEBI" id="CHEBI:33384"/>
        <dbReference type="ChEBI" id="CHEBI:57262"/>
        <dbReference type="ChEBI" id="CHEBI:58332"/>
        <dbReference type="ChEBI" id="CHEBI:60377"/>
        <dbReference type="EC" id="2.7.8.8"/>
    </reaction>
</comment>
<dbReference type="EC" id="2.7.8.8" evidence="4"/>
<evidence type="ECO:0000256" key="12">
    <source>
        <dbReference type="ARBA" id="ARBA00023209"/>
    </source>
</evidence>
<keyword evidence="7 15" id="KW-0808">Transferase</keyword>
<dbReference type="GO" id="GO:0008654">
    <property type="term" value="P:phospholipid biosynthetic process"/>
    <property type="evidence" value="ECO:0007669"/>
    <property type="project" value="UniProtKB-KW"/>
</dbReference>
<dbReference type="InterPro" id="IPR048254">
    <property type="entry name" value="CDP_ALCOHOL_P_TRANSF_CS"/>
</dbReference>
<evidence type="ECO:0000256" key="8">
    <source>
        <dbReference type="ARBA" id="ARBA00022692"/>
    </source>
</evidence>
<feature type="transmembrane region" description="Helical" evidence="17">
    <location>
        <begin position="121"/>
        <end position="142"/>
    </location>
</feature>
<dbReference type="RefSeq" id="WP_099556360.1">
    <property type="nucleotide sequence ID" value="NZ_LT960614.1"/>
</dbReference>
<keyword evidence="8 17" id="KW-0812">Transmembrane</keyword>
<evidence type="ECO:0000256" key="9">
    <source>
        <dbReference type="ARBA" id="ARBA00022989"/>
    </source>
</evidence>
<evidence type="ECO:0000256" key="2">
    <source>
        <dbReference type="ARBA" id="ARBA00004127"/>
    </source>
</evidence>
<dbReference type="AlphaFoldDB" id="A0A2C9D6I0"/>
<evidence type="ECO:0000256" key="10">
    <source>
        <dbReference type="ARBA" id="ARBA00023098"/>
    </source>
</evidence>
<sequence>MSSFFPPFDPFDKDKDEADRRRRRGRGRLPIRLVVPNLITLLALCLGLTAIRMAFEGRYEQAVGAIVLAALLDGLDGRIARFLKATSRFGAELDSLSDFVSFGCAPALVLYSWSLHDVRSFGWIAALLFAIAAALRLARFNVMLLSDDKPAWQANFFVGVPAPAGAIAVLLPVTLAQVDRIFVPPAIAAPLVAAYVILIGVLMVSRVPTFSGKKMGGIRRDLVVPLFVLFVLLAGLTVNFPFEMLAIVTVIYLACIPLGWRAWNRLSSLHGVVDEDVIGDLGDDAIDEDFDGPPEDDKAR</sequence>
<dbReference type="NCBIfam" id="TIGR00473">
    <property type="entry name" value="pssA"/>
    <property type="match status" value="1"/>
</dbReference>
<dbReference type="Gene3D" id="1.20.120.1760">
    <property type="match status" value="1"/>
</dbReference>
<feature type="transmembrane region" description="Helical" evidence="17">
    <location>
        <begin position="181"/>
        <end position="202"/>
    </location>
</feature>
<dbReference type="InterPro" id="IPR050324">
    <property type="entry name" value="CDP-alcohol_PTase-I"/>
</dbReference>
<feature type="transmembrane region" description="Helical" evidence="17">
    <location>
        <begin position="154"/>
        <end position="175"/>
    </location>
</feature>
<dbReference type="Pfam" id="PF08009">
    <property type="entry name" value="CDP-OH_P_tran_2"/>
    <property type="match status" value="1"/>
</dbReference>
<reference evidence="20" key="1">
    <citation type="submission" date="2017-09" db="EMBL/GenBank/DDBJ databases">
        <title>Genome sequence of Nannocystis excedens DSM 71.</title>
        <authorList>
            <person name="Blom J."/>
        </authorList>
    </citation>
    <scope>NUCLEOTIDE SEQUENCE [LARGE SCALE GENOMIC DNA]</scope>
    <source>
        <strain evidence="20">type strain: E19</strain>
    </source>
</reference>
<evidence type="ECO:0000256" key="4">
    <source>
        <dbReference type="ARBA" id="ARBA00013174"/>
    </source>
</evidence>
<dbReference type="PANTHER" id="PTHR14269">
    <property type="entry name" value="CDP-DIACYLGLYCEROL--GLYCEROL-3-PHOSPHATE 3-PHOSPHATIDYLTRANSFERASE-RELATED"/>
    <property type="match status" value="1"/>
</dbReference>
<dbReference type="InterPro" id="IPR004533">
    <property type="entry name" value="CDP-diaglyc--ser_O-PTrfase"/>
</dbReference>
<keyword evidence="12" id="KW-0594">Phospholipid biosynthesis</keyword>
<dbReference type="GO" id="GO:0003882">
    <property type="term" value="F:CDP-diacylglycerol-serine O-phosphatidyltransferase activity"/>
    <property type="evidence" value="ECO:0007669"/>
    <property type="project" value="UniProtKB-EC"/>
</dbReference>
<feature type="transmembrane region" description="Helical" evidence="17">
    <location>
        <begin position="244"/>
        <end position="263"/>
    </location>
</feature>
<gene>
    <name evidence="19" type="ORF">HDIA_2376</name>
</gene>
<proteinExistence type="inferred from homology"/>
<evidence type="ECO:0000259" key="18">
    <source>
        <dbReference type="Pfam" id="PF08009"/>
    </source>
</evidence>
<evidence type="ECO:0000256" key="13">
    <source>
        <dbReference type="ARBA" id="ARBA00023264"/>
    </source>
</evidence>
<evidence type="ECO:0000313" key="19">
    <source>
        <dbReference type="EMBL" id="SON55917.1"/>
    </source>
</evidence>
<dbReference type="KEGG" id="hdi:HDIA_2376"/>
<evidence type="ECO:0000256" key="5">
    <source>
        <dbReference type="ARBA" id="ARBA00017171"/>
    </source>
</evidence>
<comment type="similarity">
    <text evidence="3 15">Belongs to the CDP-alcohol phosphatidyltransferase class-I family.</text>
</comment>
<keyword evidence="20" id="KW-1185">Reference proteome</keyword>
<evidence type="ECO:0000256" key="1">
    <source>
        <dbReference type="ARBA" id="ARBA00000287"/>
    </source>
</evidence>